<dbReference type="GO" id="GO:0016887">
    <property type="term" value="F:ATP hydrolysis activity"/>
    <property type="evidence" value="ECO:0007669"/>
    <property type="project" value="InterPro"/>
</dbReference>
<feature type="transmembrane region" description="Helical" evidence="10">
    <location>
        <begin position="69"/>
        <end position="89"/>
    </location>
</feature>
<dbReference type="Pfam" id="PF00005">
    <property type="entry name" value="ABC_tran"/>
    <property type="match status" value="1"/>
</dbReference>
<dbReference type="InterPro" id="IPR011527">
    <property type="entry name" value="ABC1_TM_dom"/>
</dbReference>
<dbReference type="EMBL" id="FNIL01000005">
    <property type="protein sequence ID" value="SDO00300.1"/>
    <property type="molecule type" value="Genomic_DNA"/>
</dbReference>
<keyword evidence="3" id="KW-1003">Cell membrane</keyword>
<evidence type="ECO:0000256" key="1">
    <source>
        <dbReference type="ARBA" id="ARBA00004651"/>
    </source>
</evidence>
<feature type="transmembrane region" description="Helical" evidence="10">
    <location>
        <begin position="21"/>
        <end position="49"/>
    </location>
</feature>
<keyword evidence="9 10" id="KW-0472">Membrane</keyword>
<sequence>MAHLWYFYKQLHQYAGPALYITLLVMGLMSLLEGFAVLLLIPLISTTGIIDFHIEGSVLSSIVTYLEKIPALLGGLPGILALYLILVFFQQLLSRRIQIHHAALQHGFFQHLRVKTYGALLKANWRFFRTHRNSDLIHILTAETARASAGTHSFLQLLSQFFFTLIQIGIAFWLSPSITVFLILSGAILLLFSRGFLKRSVALGSRNFTLGEEYLAGITDHINGMKDVKSNTLETSRLNWYKKVTNQMRSEQMEYTRLKSTSQMYYKIASSVLTVLLIFIALQLFQAQAAQLLLIIVIFSRLWPRVTSMQGAMEQIAAMLPAFKEVRSLTEKAEAAKEWETEQVPPALIINKEIRIEKVSFSYEGDKKALNEAAASFPVNQMTAVVGKSGAGKSTLIDLLLGLHRPQEGAILIDDKELTNESIPALRETISYVPQDPFLFHGSVKENMQLVRPEATEEDIWEALRFASAADFIANLPQGLDTMLGDRGIRLSGGERQRLVLARAVLRKTPILILDEATSSLDAENEYHIQRALENMRGRMTVIVIAHRLSTIRHADQVIVLEEGRIIQQGGYQKLAHETSGAFHHLLQKQQV</sequence>
<dbReference type="RefSeq" id="WP_090842897.1">
    <property type="nucleotide sequence ID" value="NZ_FNIL01000005.1"/>
</dbReference>
<feature type="domain" description="ABC transporter" evidence="11">
    <location>
        <begin position="354"/>
        <end position="588"/>
    </location>
</feature>
<keyword evidence="6" id="KW-0645">Protease</keyword>
<reference evidence="14" key="1">
    <citation type="submission" date="2016-10" db="EMBL/GenBank/DDBJ databases">
        <authorList>
            <person name="Varghese N."/>
            <person name="Submissions S."/>
        </authorList>
    </citation>
    <scope>NUCLEOTIDE SEQUENCE [LARGE SCALE GENOMIC DNA]</scope>
    <source>
        <strain evidence="14">CGMCC 1.10369</strain>
    </source>
</reference>
<evidence type="ECO:0000256" key="2">
    <source>
        <dbReference type="ARBA" id="ARBA00022448"/>
    </source>
</evidence>
<keyword evidence="7" id="KW-0067">ATP-binding</keyword>
<keyword evidence="6" id="KW-0788">Thiol protease</keyword>
<dbReference type="Gene3D" id="3.40.50.300">
    <property type="entry name" value="P-loop containing nucleotide triphosphate hydrolases"/>
    <property type="match status" value="1"/>
</dbReference>
<dbReference type="PROSITE" id="PS50893">
    <property type="entry name" value="ABC_TRANSPORTER_2"/>
    <property type="match status" value="1"/>
</dbReference>
<organism evidence="13 14">
    <name type="scientific">Alkalicoccus daliensis</name>
    <dbReference type="NCBI Taxonomy" id="745820"/>
    <lineage>
        <taxon>Bacteria</taxon>
        <taxon>Bacillati</taxon>
        <taxon>Bacillota</taxon>
        <taxon>Bacilli</taxon>
        <taxon>Bacillales</taxon>
        <taxon>Bacillaceae</taxon>
        <taxon>Alkalicoccus</taxon>
    </lineage>
</organism>
<evidence type="ECO:0000256" key="7">
    <source>
        <dbReference type="ARBA" id="ARBA00022840"/>
    </source>
</evidence>
<dbReference type="STRING" id="745820.SAMN04488053_105175"/>
<keyword evidence="5" id="KW-0547">Nucleotide-binding</keyword>
<feature type="transmembrane region" description="Helical" evidence="10">
    <location>
        <begin position="154"/>
        <end position="174"/>
    </location>
</feature>
<evidence type="ECO:0000256" key="4">
    <source>
        <dbReference type="ARBA" id="ARBA00022692"/>
    </source>
</evidence>
<evidence type="ECO:0000256" key="5">
    <source>
        <dbReference type="ARBA" id="ARBA00022741"/>
    </source>
</evidence>
<feature type="transmembrane region" description="Helical" evidence="10">
    <location>
        <begin position="264"/>
        <end position="282"/>
    </location>
</feature>
<dbReference type="GO" id="GO:0005886">
    <property type="term" value="C:plasma membrane"/>
    <property type="evidence" value="ECO:0007669"/>
    <property type="project" value="UniProtKB-SubCell"/>
</dbReference>
<keyword evidence="6" id="KW-0378">Hydrolase</keyword>
<evidence type="ECO:0000256" key="8">
    <source>
        <dbReference type="ARBA" id="ARBA00022989"/>
    </source>
</evidence>
<evidence type="ECO:0000259" key="11">
    <source>
        <dbReference type="PROSITE" id="PS50893"/>
    </source>
</evidence>
<dbReference type="InterPro" id="IPR003593">
    <property type="entry name" value="AAA+_ATPase"/>
</dbReference>
<proteinExistence type="predicted"/>
<evidence type="ECO:0000256" key="6">
    <source>
        <dbReference type="ARBA" id="ARBA00022807"/>
    </source>
</evidence>
<dbReference type="PANTHER" id="PTHR24221">
    <property type="entry name" value="ATP-BINDING CASSETTE SUB-FAMILY B"/>
    <property type="match status" value="1"/>
</dbReference>
<dbReference type="InterPro" id="IPR039421">
    <property type="entry name" value="Type_1_exporter"/>
</dbReference>
<dbReference type="InterPro" id="IPR036640">
    <property type="entry name" value="ABC1_TM_sf"/>
</dbReference>
<dbReference type="PANTHER" id="PTHR24221:SF654">
    <property type="entry name" value="ATP-BINDING CASSETTE SUB-FAMILY B MEMBER 6"/>
    <property type="match status" value="1"/>
</dbReference>
<dbReference type="Gene3D" id="1.20.1560.10">
    <property type="entry name" value="ABC transporter type 1, transmembrane domain"/>
    <property type="match status" value="1"/>
</dbReference>
<dbReference type="InterPro" id="IPR003439">
    <property type="entry name" value="ABC_transporter-like_ATP-bd"/>
</dbReference>
<dbReference type="GO" id="GO:0034040">
    <property type="term" value="F:ATPase-coupled lipid transmembrane transporter activity"/>
    <property type="evidence" value="ECO:0007669"/>
    <property type="project" value="TreeGrafter"/>
</dbReference>
<dbReference type="SMART" id="SM00382">
    <property type="entry name" value="AAA"/>
    <property type="match status" value="1"/>
</dbReference>
<dbReference type="OrthoDB" id="9770415at2"/>
<dbReference type="FunFam" id="3.40.50.300:FF:000299">
    <property type="entry name" value="ABC transporter ATP-binding protein/permease"/>
    <property type="match status" value="1"/>
</dbReference>
<keyword evidence="14" id="KW-1185">Reference proteome</keyword>
<accession>A0A1H0G0A1</accession>
<dbReference type="SUPFAM" id="SSF52540">
    <property type="entry name" value="P-loop containing nucleoside triphosphate hydrolases"/>
    <property type="match status" value="1"/>
</dbReference>
<name>A0A1H0G0A1_9BACI</name>
<dbReference type="SUPFAM" id="SSF90123">
    <property type="entry name" value="ABC transporter transmembrane region"/>
    <property type="match status" value="1"/>
</dbReference>
<gene>
    <name evidence="13" type="ORF">SAMN04488053_105175</name>
</gene>
<dbReference type="AlphaFoldDB" id="A0A1H0G0A1"/>
<dbReference type="Proteomes" id="UP000198778">
    <property type="component" value="Unassembled WGS sequence"/>
</dbReference>
<dbReference type="Pfam" id="PF00664">
    <property type="entry name" value="ABC_membrane"/>
    <property type="match status" value="1"/>
</dbReference>
<evidence type="ECO:0000256" key="9">
    <source>
        <dbReference type="ARBA" id="ARBA00023136"/>
    </source>
</evidence>
<evidence type="ECO:0000313" key="14">
    <source>
        <dbReference type="Proteomes" id="UP000198778"/>
    </source>
</evidence>
<dbReference type="InterPro" id="IPR027417">
    <property type="entry name" value="P-loop_NTPase"/>
</dbReference>
<dbReference type="GO" id="GO:0140359">
    <property type="term" value="F:ABC-type transporter activity"/>
    <property type="evidence" value="ECO:0007669"/>
    <property type="project" value="InterPro"/>
</dbReference>
<dbReference type="PROSITE" id="PS00211">
    <property type="entry name" value="ABC_TRANSPORTER_1"/>
    <property type="match status" value="1"/>
</dbReference>
<evidence type="ECO:0000256" key="3">
    <source>
        <dbReference type="ARBA" id="ARBA00022475"/>
    </source>
</evidence>
<keyword evidence="4 10" id="KW-0812">Transmembrane</keyword>
<protein>
    <submittedName>
        <fullName evidence="13">ABC-type multidrug transport system, ATPase and permease component</fullName>
    </submittedName>
</protein>
<comment type="subcellular location">
    <subcellularLocation>
        <location evidence="1">Cell membrane</location>
        <topology evidence="1">Multi-pass membrane protein</topology>
    </subcellularLocation>
</comment>
<feature type="transmembrane region" description="Helical" evidence="10">
    <location>
        <begin position="180"/>
        <end position="197"/>
    </location>
</feature>
<feature type="domain" description="ABC transmembrane type-1" evidence="12">
    <location>
        <begin position="36"/>
        <end position="318"/>
    </location>
</feature>
<evidence type="ECO:0000259" key="12">
    <source>
        <dbReference type="PROSITE" id="PS50929"/>
    </source>
</evidence>
<dbReference type="GO" id="GO:0008234">
    <property type="term" value="F:cysteine-type peptidase activity"/>
    <property type="evidence" value="ECO:0007669"/>
    <property type="project" value="UniProtKB-KW"/>
</dbReference>
<keyword evidence="2" id="KW-0813">Transport</keyword>
<dbReference type="GO" id="GO:0005524">
    <property type="term" value="F:ATP binding"/>
    <property type="evidence" value="ECO:0007669"/>
    <property type="project" value="UniProtKB-KW"/>
</dbReference>
<evidence type="ECO:0000313" key="13">
    <source>
        <dbReference type="EMBL" id="SDO00300.1"/>
    </source>
</evidence>
<evidence type="ECO:0000256" key="10">
    <source>
        <dbReference type="SAM" id="Phobius"/>
    </source>
</evidence>
<dbReference type="InterPro" id="IPR017871">
    <property type="entry name" value="ABC_transporter-like_CS"/>
</dbReference>
<keyword evidence="8 10" id="KW-1133">Transmembrane helix</keyword>
<dbReference type="PROSITE" id="PS50929">
    <property type="entry name" value="ABC_TM1F"/>
    <property type="match status" value="1"/>
</dbReference>